<evidence type="ECO:0000259" key="4">
    <source>
        <dbReference type="PROSITE" id="PS50932"/>
    </source>
</evidence>
<evidence type="ECO:0000313" key="5">
    <source>
        <dbReference type="EMBL" id="TDC95657.1"/>
    </source>
</evidence>
<dbReference type="InterPro" id="IPR000843">
    <property type="entry name" value="HTH_LacI"/>
</dbReference>
<dbReference type="InterPro" id="IPR046335">
    <property type="entry name" value="LacI/GalR-like_sensor"/>
</dbReference>
<dbReference type="Gene3D" id="1.10.260.40">
    <property type="entry name" value="lambda repressor-like DNA-binding domains"/>
    <property type="match status" value="1"/>
</dbReference>
<feature type="domain" description="HTH lacI-type" evidence="4">
    <location>
        <begin position="6"/>
        <end position="60"/>
    </location>
</feature>
<dbReference type="PROSITE" id="PS50932">
    <property type="entry name" value="HTH_LACI_2"/>
    <property type="match status" value="1"/>
</dbReference>
<dbReference type="InterPro" id="IPR010982">
    <property type="entry name" value="Lambda_DNA-bd_dom_sf"/>
</dbReference>
<dbReference type="InterPro" id="IPR028082">
    <property type="entry name" value="Peripla_BP_I"/>
</dbReference>
<evidence type="ECO:0000256" key="3">
    <source>
        <dbReference type="ARBA" id="ARBA00023163"/>
    </source>
</evidence>
<dbReference type="Gene3D" id="3.40.50.2300">
    <property type="match status" value="2"/>
</dbReference>
<dbReference type="PANTHER" id="PTHR30146">
    <property type="entry name" value="LACI-RELATED TRANSCRIPTIONAL REPRESSOR"/>
    <property type="match status" value="1"/>
</dbReference>
<dbReference type="SMART" id="SM00354">
    <property type="entry name" value="HTH_LACI"/>
    <property type="match status" value="1"/>
</dbReference>
<dbReference type="Pfam" id="PF13377">
    <property type="entry name" value="Peripla_BP_3"/>
    <property type="match status" value="1"/>
</dbReference>
<organism evidence="5 6">
    <name type="scientific">Nonomuraea deserti</name>
    <dbReference type="NCBI Taxonomy" id="1848322"/>
    <lineage>
        <taxon>Bacteria</taxon>
        <taxon>Bacillati</taxon>
        <taxon>Actinomycetota</taxon>
        <taxon>Actinomycetes</taxon>
        <taxon>Streptosporangiales</taxon>
        <taxon>Streptosporangiaceae</taxon>
        <taxon>Nonomuraea</taxon>
    </lineage>
</organism>
<keyword evidence="2" id="KW-0238">DNA-binding</keyword>
<dbReference type="AlphaFoldDB" id="A0A4R4UTC6"/>
<dbReference type="Proteomes" id="UP000295258">
    <property type="component" value="Unassembled WGS sequence"/>
</dbReference>
<sequence length="339" mass="35061">MMGRQATMSDIARRAGVSRVAVSYAINGRPGVSEAVRERILRIAAEIGFNPSVPAQALHGAAAHAIGLTVSRPSPGLSVETFHRRLISGIQAELAGRGFGLVLQFVTGHDDELDVYRRWHGERRVDGVIVSDLTLDDPRPGALASMGLPSVILGEPSGPDGLTHLWSDPAAGAELVAGHLAALGHRRVARVCGPAGLLPAARRAGLFAAACERAGMACTLIPTDRTGEAGAQVTRRVLSSTPRPTAIVYDNDVMAVAGLSVAGEMGLAVPGELSLVAGDDFPLCQAVRPALTVLSRDVDALGAQAVRLLFELLDGGEPRHVPAPATGLVTRGSTGPAPP</sequence>
<dbReference type="SUPFAM" id="SSF47413">
    <property type="entry name" value="lambda repressor-like DNA-binding domains"/>
    <property type="match status" value="1"/>
</dbReference>
<name>A0A4R4UTC6_9ACTN</name>
<keyword evidence="6" id="KW-1185">Reference proteome</keyword>
<proteinExistence type="predicted"/>
<reference evidence="5 6" key="1">
    <citation type="submission" date="2019-03" db="EMBL/GenBank/DDBJ databases">
        <title>Draft genome sequences of novel Actinobacteria.</title>
        <authorList>
            <person name="Sahin N."/>
            <person name="Ay H."/>
            <person name="Saygin H."/>
        </authorList>
    </citation>
    <scope>NUCLEOTIDE SEQUENCE [LARGE SCALE GENOMIC DNA]</scope>
    <source>
        <strain evidence="5 6">KC310</strain>
    </source>
</reference>
<comment type="caution">
    <text evidence="5">The sequence shown here is derived from an EMBL/GenBank/DDBJ whole genome shotgun (WGS) entry which is preliminary data.</text>
</comment>
<dbReference type="PROSITE" id="PS00356">
    <property type="entry name" value="HTH_LACI_1"/>
    <property type="match status" value="1"/>
</dbReference>
<dbReference type="GO" id="GO:0003700">
    <property type="term" value="F:DNA-binding transcription factor activity"/>
    <property type="evidence" value="ECO:0007669"/>
    <property type="project" value="TreeGrafter"/>
</dbReference>
<dbReference type="Pfam" id="PF00356">
    <property type="entry name" value="LacI"/>
    <property type="match status" value="1"/>
</dbReference>
<evidence type="ECO:0000313" key="6">
    <source>
        <dbReference type="Proteomes" id="UP000295258"/>
    </source>
</evidence>
<dbReference type="GO" id="GO:0000976">
    <property type="term" value="F:transcription cis-regulatory region binding"/>
    <property type="evidence" value="ECO:0007669"/>
    <property type="project" value="TreeGrafter"/>
</dbReference>
<protein>
    <submittedName>
        <fullName evidence="5">LacI family transcriptional regulator</fullName>
    </submittedName>
</protein>
<keyword evidence="1" id="KW-0805">Transcription regulation</keyword>
<evidence type="ECO:0000256" key="2">
    <source>
        <dbReference type="ARBA" id="ARBA00023125"/>
    </source>
</evidence>
<dbReference type="EMBL" id="SMKO01000169">
    <property type="protein sequence ID" value="TDC95657.1"/>
    <property type="molecule type" value="Genomic_DNA"/>
</dbReference>
<accession>A0A4R4UTC6</accession>
<evidence type="ECO:0000256" key="1">
    <source>
        <dbReference type="ARBA" id="ARBA00023015"/>
    </source>
</evidence>
<gene>
    <name evidence="5" type="ORF">E1292_38930</name>
</gene>
<dbReference type="CDD" id="cd01392">
    <property type="entry name" value="HTH_LacI"/>
    <property type="match status" value="1"/>
</dbReference>
<keyword evidence="3" id="KW-0804">Transcription</keyword>
<dbReference type="PANTHER" id="PTHR30146:SF155">
    <property type="entry name" value="ALANINE RACEMASE"/>
    <property type="match status" value="1"/>
</dbReference>
<dbReference type="SUPFAM" id="SSF53822">
    <property type="entry name" value="Periplasmic binding protein-like I"/>
    <property type="match status" value="1"/>
</dbReference>